<evidence type="ECO:0000256" key="6">
    <source>
        <dbReference type="ARBA" id="ARBA00038076"/>
    </source>
</evidence>
<accession>A0ABV5YSM2</accession>
<protein>
    <submittedName>
        <fullName evidence="9">ABC transporter permease</fullName>
    </submittedName>
</protein>
<sequence>MRRSLGATRRHILLQFLAESLLLSALGGAGGVLIGIAVTTGYAAAQSWEAVVPAWSTGGGMASTLLIGAVAGLYPAIRAARLSPTAALTTA</sequence>
<feature type="domain" description="ABC3 transporter permease C-terminal" evidence="8">
    <location>
        <begin position="1"/>
        <end position="84"/>
    </location>
</feature>
<proteinExistence type="inferred from homology"/>
<organism evidence="9 10">
    <name type="scientific">Actinoallomurus acaciae</name>
    <dbReference type="NCBI Taxonomy" id="502577"/>
    <lineage>
        <taxon>Bacteria</taxon>
        <taxon>Bacillati</taxon>
        <taxon>Actinomycetota</taxon>
        <taxon>Actinomycetes</taxon>
        <taxon>Streptosporangiales</taxon>
        <taxon>Thermomonosporaceae</taxon>
        <taxon>Actinoallomurus</taxon>
    </lineage>
</organism>
<evidence type="ECO:0000256" key="2">
    <source>
        <dbReference type="ARBA" id="ARBA00022475"/>
    </source>
</evidence>
<evidence type="ECO:0000313" key="10">
    <source>
        <dbReference type="Proteomes" id="UP001589627"/>
    </source>
</evidence>
<keyword evidence="3 7" id="KW-0812">Transmembrane</keyword>
<keyword evidence="10" id="KW-1185">Reference proteome</keyword>
<evidence type="ECO:0000256" key="5">
    <source>
        <dbReference type="ARBA" id="ARBA00023136"/>
    </source>
</evidence>
<dbReference type="Proteomes" id="UP001589627">
    <property type="component" value="Unassembled WGS sequence"/>
</dbReference>
<name>A0ABV5YSM2_9ACTN</name>
<dbReference type="Pfam" id="PF02687">
    <property type="entry name" value="FtsX"/>
    <property type="match status" value="1"/>
</dbReference>
<evidence type="ECO:0000259" key="8">
    <source>
        <dbReference type="Pfam" id="PF02687"/>
    </source>
</evidence>
<dbReference type="InterPro" id="IPR003838">
    <property type="entry name" value="ABC3_permease_C"/>
</dbReference>
<reference evidence="9 10" key="1">
    <citation type="submission" date="2024-09" db="EMBL/GenBank/DDBJ databases">
        <authorList>
            <person name="Sun Q."/>
            <person name="Mori K."/>
        </authorList>
    </citation>
    <scope>NUCLEOTIDE SEQUENCE [LARGE SCALE GENOMIC DNA]</scope>
    <source>
        <strain evidence="9 10">TBRC 0563</strain>
    </source>
</reference>
<comment type="subcellular location">
    <subcellularLocation>
        <location evidence="1">Cell membrane</location>
        <topology evidence="1">Multi-pass membrane protein</topology>
    </subcellularLocation>
</comment>
<keyword evidence="5 7" id="KW-0472">Membrane</keyword>
<keyword evidence="2" id="KW-1003">Cell membrane</keyword>
<evidence type="ECO:0000313" key="9">
    <source>
        <dbReference type="EMBL" id="MFB9838041.1"/>
    </source>
</evidence>
<evidence type="ECO:0000256" key="3">
    <source>
        <dbReference type="ARBA" id="ARBA00022692"/>
    </source>
</evidence>
<comment type="caution">
    <text evidence="9">The sequence shown here is derived from an EMBL/GenBank/DDBJ whole genome shotgun (WGS) entry which is preliminary data.</text>
</comment>
<keyword evidence="4 7" id="KW-1133">Transmembrane helix</keyword>
<feature type="transmembrane region" description="Helical" evidence="7">
    <location>
        <begin position="21"/>
        <end position="44"/>
    </location>
</feature>
<gene>
    <name evidence="9" type="ORF">ACFFNX_38345</name>
</gene>
<dbReference type="PANTHER" id="PTHR30572:SF4">
    <property type="entry name" value="ABC TRANSPORTER PERMEASE YTRF"/>
    <property type="match status" value="1"/>
</dbReference>
<feature type="transmembrane region" description="Helical" evidence="7">
    <location>
        <begin position="50"/>
        <end position="74"/>
    </location>
</feature>
<evidence type="ECO:0000256" key="1">
    <source>
        <dbReference type="ARBA" id="ARBA00004651"/>
    </source>
</evidence>
<dbReference type="RefSeq" id="WP_378211021.1">
    <property type="nucleotide sequence ID" value="NZ_JBHLZP010000456.1"/>
</dbReference>
<dbReference type="EMBL" id="JBHLZP010000456">
    <property type="protein sequence ID" value="MFB9838041.1"/>
    <property type="molecule type" value="Genomic_DNA"/>
</dbReference>
<evidence type="ECO:0000256" key="4">
    <source>
        <dbReference type="ARBA" id="ARBA00022989"/>
    </source>
</evidence>
<evidence type="ECO:0000256" key="7">
    <source>
        <dbReference type="SAM" id="Phobius"/>
    </source>
</evidence>
<comment type="similarity">
    <text evidence="6">Belongs to the ABC-4 integral membrane protein family.</text>
</comment>
<dbReference type="PANTHER" id="PTHR30572">
    <property type="entry name" value="MEMBRANE COMPONENT OF TRANSPORTER-RELATED"/>
    <property type="match status" value="1"/>
</dbReference>
<dbReference type="InterPro" id="IPR050250">
    <property type="entry name" value="Macrolide_Exporter_MacB"/>
</dbReference>